<dbReference type="Proteomes" id="UP000321379">
    <property type="component" value="Unassembled WGS sequence"/>
</dbReference>
<dbReference type="InterPro" id="IPR014729">
    <property type="entry name" value="Rossmann-like_a/b/a_fold"/>
</dbReference>
<feature type="domain" description="UspA" evidence="3">
    <location>
        <begin position="1"/>
        <end position="133"/>
    </location>
</feature>
<dbReference type="AlphaFoldDB" id="A0A5C8UWJ9"/>
<keyword evidence="2" id="KW-0472">Membrane</keyword>
<evidence type="ECO:0000259" key="3">
    <source>
        <dbReference type="Pfam" id="PF00582"/>
    </source>
</evidence>
<accession>A0A5C8UWJ9</accession>
<dbReference type="PANTHER" id="PTHR46268">
    <property type="entry name" value="STRESS RESPONSE PROTEIN NHAX"/>
    <property type="match status" value="1"/>
</dbReference>
<dbReference type="RefSeq" id="WP_147782304.1">
    <property type="nucleotide sequence ID" value="NZ_VRMG01000004.1"/>
</dbReference>
<comment type="similarity">
    <text evidence="1">Belongs to the universal stress protein A family.</text>
</comment>
<protein>
    <submittedName>
        <fullName evidence="4">Universal stress protein</fullName>
    </submittedName>
</protein>
<evidence type="ECO:0000256" key="1">
    <source>
        <dbReference type="ARBA" id="ARBA00008791"/>
    </source>
</evidence>
<dbReference type="PANTHER" id="PTHR46268:SF6">
    <property type="entry name" value="UNIVERSAL STRESS PROTEIN UP12"/>
    <property type="match status" value="1"/>
</dbReference>
<dbReference type="SUPFAM" id="SSF52402">
    <property type="entry name" value="Adenine nucleotide alpha hydrolases-like"/>
    <property type="match status" value="2"/>
</dbReference>
<dbReference type="InterPro" id="IPR006016">
    <property type="entry name" value="UspA"/>
</dbReference>
<feature type="transmembrane region" description="Helical" evidence="2">
    <location>
        <begin position="257"/>
        <end position="281"/>
    </location>
</feature>
<organism evidence="4 5">
    <name type="scientific">Lacisediminihabitans profunda</name>
    <dbReference type="NCBI Taxonomy" id="2594790"/>
    <lineage>
        <taxon>Bacteria</taxon>
        <taxon>Bacillati</taxon>
        <taxon>Actinomycetota</taxon>
        <taxon>Actinomycetes</taxon>
        <taxon>Micrococcales</taxon>
        <taxon>Microbacteriaceae</taxon>
        <taxon>Lacisediminihabitans</taxon>
    </lineage>
</organism>
<dbReference type="PRINTS" id="PR01438">
    <property type="entry name" value="UNVRSLSTRESS"/>
</dbReference>
<keyword evidence="5" id="KW-1185">Reference proteome</keyword>
<dbReference type="Pfam" id="PF00582">
    <property type="entry name" value="Usp"/>
    <property type="match status" value="2"/>
</dbReference>
<sequence>MIEKTVVGWDGTASARAAVDWAVERGVGKELHLVQASTEHIAASEFFAANSPAAAARIALMEDADRIREAYPAIEIESELVQGDPAEELGRYSSSTTLVVVGAPAKASPSFRYNWSVGSRLAASARGPIAIVPSDGAAEGSGIVVGVDGSPSSHGALAFAAEEAQRRGESLRVVHAWLEPAVWQDVYVPDDDFLESLETMHRHVLDEALATVARDYPGVTVEHFLARGRAQDVLSEAARGASLLVVGNHGLHGIRRLLLGSVSHALVLGITTPLVVVGAVASLG</sequence>
<gene>
    <name evidence="4" type="ORF">FVP33_03795</name>
</gene>
<dbReference type="Gene3D" id="3.40.50.620">
    <property type="entry name" value="HUPs"/>
    <property type="match status" value="2"/>
</dbReference>
<keyword evidence="2" id="KW-1133">Transmembrane helix</keyword>
<comment type="caution">
    <text evidence="4">The sequence shown here is derived from an EMBL/GenBank/DDBJ whole genome shotgun (WGS) entry which is preliminary data.</text>
</comment>
<evidence type="ECO:0000313" key="5">
    <source>
        <dbReference type="Proteomes" id="UP000321379"/>
    </source>
</evidence>
<name>A0A5C8UWJ9_9MICO</name>
<proteinExistence type="inferred from homology"/>
<evidence type="ECO:0000256" key="2">
    <source>
        <dbReference type="SAM" id="Phobius"/>
    </source>
</evidence>
<feature type="domain" description="UspA" evidence="3">
    <location>
        <begin position="143"/>
        <end position="277"/>
    </location>
</feature>
<evidence type="ECO:0000313" key="4">
    <source>
        <dbReference type="EMBL" id="TXN32055.1"/>
    </source>
</evidence>
<dbReference type="InterPro" id="IPR006015">
    <property type="entry name" value="Universal_stress_UspA"/>
</dbReference>
<dbReference type="EMBL" id="VRMG01000004">
    <property type="protein sequence ID" value="TXN32055.1"/>
    <property type="molecule type" value="Genomic_DNA"/>
</dbReference>
<keyword evidence="2" id="KW-0812">Transmembrane</keyword>
<reference evidence="4 5" key="1">
    <citation type="submission" date="2019-08" db="EMBL/GenBank/DDBJ databases">
        <title>Bacterial whole genome sequence for Glaciihabitans sp. CHu50b-6-2.</title>
        <authorList>
            <person name="Jin L."/>
        </authorList>
    </citation>
    <scope>NUCLEOTIDE SEQUENCE [LARGE SCALE GENOMIC DNA]</scope>
    <source>
        <strain evidence="4 5">CHu50b-6-2</strain>
    </source>
</reference>